<sequence>MHSTFMSIEIGKRGLLAHTQGLATVGHNMSNASVEGYSRQRVNLEAMDPLYMPGLNREETPGQIGQGVSIQSIERIRDEILEGRIVAQTNVGGYWETRNSYLLMVEKTYNEPSDVSVRSLLDAFWDAWQELSIHPDEMAARHAVIENAKALVDGIHERYRALSSIRKMIEEDVQATVKEVNDYIARIAHLNEQIVKVKAMGDNPNDLMDRRDLLVEKLAKLINVTVDTRDPDEFTIHVGGRHLVQGKVYHPFALDPRPQNEGFSAVLWEGSTEEVRLEGGKLAALLELRDGDVRGEIQKLDTMTVNLVNLVNEVHRNAYGLNGQTGVDFFVEHPAVLNAVGNYDRNGDGEFDSTYLFRIHGTNPLDPNAQVGIEGVITLSGAEEDVQIAYYPTDTVQDIVNRINTSGAEVSASFDRLGRLVLKATPSEDVAFPDFVIRHVEDSGQFLSGYAGILAGSGPENAYDWETVDGVLTLRGGAEYGVAPFAHPSGWVVLNPEVERDPASVAAGFGQEGRPAPPGDGSAALAVANLRTEPVMIGRLMTFDDYFAEAVSEIGLKGQQAQIADETQKLIMKDLKDLRESISGVNIDEELAQMIKFQHGYAASARFITTFNSMLDLLINRMAV</sequence>
<comment type="subcellular location">
    <subcellularLocation>
        <location evidence="1">Bacterial flagellum</location>
    </subcellularLocation>
    <subcellularLocation>
        <location evidence="2">Secreted</location>
    </subcellularLocation>
</comment>
<keyword evidence="9" id="KW-0969">Cilium</keyword>
<reference evidence="9 10" key="2">
    <citation type="journal article" date="2010" name="J. Bacteriol.">
        <title>Genome sequence of the polysaccharide-degrading, thermophilic anaerobe Spirochaeta thermophila DSM 6192.</title>
        <authorList>
            <person name="Angelov A."/>
            <person name="Liebl S."/>
            <person name="Ballschmiter M."/>
            <person name="Bomeke M."/>
            <person name="Lehmann R."/>
            <person name="Liesegang H."/>
            <person name="Daniel R."/>
            <person name="Liebl W."/>
        </authorList>
    </citation>
    <scope>NUCLEOTIDE SEQUENCE [LARGE SCALE GENOMIC DNA]</scope>
    <source>
        <strain evidence="10">ATCC 49972 / DSM 6192 / RI 19.B1</strain>
    </source>
</reference>
<keyword evidence="5" id="KW-0964">Secreted</keyword>
<accession>E0RRS6</accession>
<dbReference type="Pfam" id="PF06429">
    <property type="entry name" value="Flg_bbr_C"/>
    <property type="match status" value="1"/>
</dbReference>
<dbReference type="InterPro" id="IPR002371">
    <property type="entry name" value="FlgK"/>
</dbReference>
<dbReference type="InterPro" id="IPR010930">
    <property type="entry name" value="Flg_bb/hook_C_dom"/>
</dbReference>
<evidence type="ECO:0000259" key="8">
    <source>
        <dbReference type="Pfam" id="PF22638"/>
    </source>
</evidence>
<dbReference type="InterPro" id="IPR010810">
    <property type="entry name" value="Flagellin_hook_IN_motif"/>
</dbReference>
<dbReference type="AlphaFoldDB" id="E0RRS6"/>
<dbReference type="PANTHER" id="PTHR30033:SF1">
    <property type="entry name" value="FLAGELLAR HOOK-ASSOCIATED PROTEIN 1"/>
    <property type="match status" value="1"/>
</dbReference>
<dbReference type="HOGENOM" id="CLU_012762_1_3_12"/>
<dbReference type="GO" id="GO:0005576">
    <property type="term" value="C:extracellular region"/>
    <property type="evidence" value="ECO:0007669"/>
    <property type="project" value="UniProtKB-SubCell"/>
</dbReference>
<keyword evidence="9" id="KW-0966">Cell projection</keyword>
<dbReference type="PANTHER" id="PTHR30033">
    <property type="entry name" value="FLAGELLAR HOOK-ASSOCIATED PROTEIN 1"/>
    <property type="match status" value="1"/>
</dbReference>
<dbReference type="SUPFAM" id="SSF64518">
    <property type="entry name" value="Phase 1 flagellin"/>
    <property type="match status" value="1"/>
</dbReference>
<evidence type="ECO:0000256" key="5">
    <source>
        <dbReference type="ARBA" id="ARBA00022525"/>
    </source>
</evidence>
<keyword evidence="9" id="KW-0282">Flagellum</keyword>
<gene>
    <name evidence="9" type="ordered locus">STHERM_c07620</name>
</gene>
<reference key="1">
    <citation type="submission" date="2009-08" db="EMBL/GenBank/DDBJ databases">
        <title>The genome sequence of Spirochaeta thermophila DSM6192.</title>
        <authorList>
            <person name="Angelov A."/>
            <person name="Mientus M."/>
            <person name="Wittenberg S."/>
            <person name="Lehmann R."/>
            <person name="Liesegang H."/>
            <person name="Daniel R."/>
            <person name="Liebl W."/>
        </authorList>
    </citation>
    <scope>NUCLEOTIDE SEQUENCE</scope>
    <source>
        <strain>DSM 6192</strain>
    </source>
</reference>
<evidence type="ECO:0000256" key="4">
    <source>
        <dbReference type="ARBA" id="ARBA00016244"/>
    </source>
</evidence>
<dbReference type="eggNOG" id="COG1256">
    <property type="taxonomic scope" value="Bacteria"/>
</dbReference>
<dbReference type="NCBIfam" id="TIGR02492">
    <property type="entry name" value="flgK_ends"/>
    <property type="match status" value="1"/>
</dbReference>
<evidence type="ECO:0000313" key="9">
    <source>
        <dbReference type="EMBL" id="ADN01713.1"/>
    </source>
</evidence>
<dbReference type="PRINTS" id="PR01005">
    <property type="entry name" value="FLGHOOKAP1"/>
</dbReference>
<dbReference type="InterPro" id="IPR053927">
    <property type="entry name" value="FlgK_helical"/>
</dbReference>
<feature type="domain" description="Flagellar hook-associated protein FlgK helical" evidence="8">
    <location>
        <begin position="104"/>
        <end position="330"/>
    </location>
</feature>
<evidence type="ECO:0000256" key="6">
    <source>
        <dbReference type="ARBA" id="ARBA00023143"/>
    </source>
</evidence>
<evidence type="ECO:0000259" key="7">
    <source>
        <dbReference type="Pfam" id="PF06429"/>
    </source>
</evidence>
<proteinExistence type="inferred from homology"/>
<evidence type="ECO:0000313" key="10">
    <source>
        <dbReference type="Proteomes" id="UP000001296"/>
    </source>
</evidence>
<protein>
    <recommendedName>
        <fullName evidence="4">Flagellar hook-associated protein 1</fullName>
    </recommendedName>
</protein>
<keyword evidence="6" id="KW-0975">Bacterial flagellum</keyword>
<dbReference type="GO" id="GO:0009424">
    <property type="term" value="C:bacterial-type flagellum hook"/>
    <property type="evidence" value="ECO:0007669"/>
    <property type="project" value="InterPro"/>
</dbReference>
<dbReference type="RefSeq" id="WP_013313554.1">
    <property type="nucleotide sequence ID" value="NC_014484.1"/>
</dbReference>
<dbReference type="KEGG" id="sta:STHERM_c07620"/>
<dbReference type="GO" id="GO:0044780">
    <property type="term" value="P:bacterial-type flagellum assembly"/>
    <property type="evidence" value="ECO:0007669"/>
    <property type="project" value="InterPro"/>
</dbReference>
<name>E0RRS6_WINT6</name>
<evidence type="ECO:0000256" key="2">
    <source>
        <dbReference type="ARBA" id="ARBA00004613"/>
    </source>
</evidence>
<dbReference type="GO" id="GO:0005198">
    <property type="term" value="F:structural molecule activity"/>
    <property type="evidence" value="ECO:0007669"/>
    <property type="project" value="InterPro"/>
</dbReference>
<evidence type="ECO:0000256" key="1">
    <source>
        <dbReference type="ARBA" id="ARBA00004365"/>
    </source>
</evidence>
<dbReference type="Pfam" id="PF07196">
    <property type="entry name" value="Flagellin_IN"/>
    <property type="match status" value="1"/>
</dbReference>
<organism evidence="9 10">
    <name type="scientific">Winmispira thermophila (strain ATCC 49972 / DSM 6192 / RI 19.B1)</name>
    <name type="common">Spirochaeta thermophila</name>
    <dbReference type="NCBI Taxonomy" id="665571"/>
    <lineage>
        <taxon>Bacteria</taxon>
        <taxon>Pseudomonadati</taxon>
        <taxon>Spirochaetota</taxon>
        <taxon>Spirochaetia</taxon>
        <taxon>Winmispirales</taxon>
        <taxon>Winmispiraceae</taxon>
        <taxon>Winmispira</taxon>
    </lineage>
</organism>
<comment type="similarity">
    <text evidence="3">Belongs to the flagella basal body rod proteins family.</text>
</comment>
<dbReference type="Proteomes" id="UP000001296">
    <property type="component" value="Chromosome"/>
</dbReference>
<dbReference type="Pfam" id="PF22638">
    <property type="entry name" value="FlgK_D1"/>
    <property type="match status" value="1"/>
</dbReference>
<dbReference type="EMBL" id="CP001698">
    <property type="protein sequence ID" value="ADN01713.1"/>
    <property type="molecule type" value="Genomic_DNA"/>
</dbReference>
<dbReference type="PaxDb" id="665571-STHERM_c07620"/>
<evidence type="ECO:0000256" key="3">
    <source>
        <dbReference type="ARBA" id="ARBA00009677"/>
    </source>
</evidence>
<feature type="domain" description="Flagellar basal-body/hook protein C-terminal" evidence="7">
    <location>
        <begin position="582"/>
        <end position="620"/>
    </location>
</feature>